<dbReference type="InterPro" id="IPR001784">
    <property type="entry name" value="Bunya_nucleocap"/>
</dbReference>
<keyword evidence="7" id="KW-0687">Ribonucleoprotein</keyword>
<comment type="subcellular location">
    <subcellularLocation>
        <location evidence="1">Virion</location>
    </subcellularLocation>
</comment>
<evidence type="ECO:0000256" key="4">
    <source>
        <dbReference type="ARBA" id="ARBA00022844"/>
    </source>
</evidence>
<dbReference type="Pfam" id="PF00952">
    <property type="entry name" value="Bunya_nucleocap"/>
    <property type="match status" value="1"/>
</dbReference>
<dbReference type="Gene3D" id="1.20.142.20">
    <property type="match status" value="1"/>
</dbReference>
<sequence>MAHSKLKSKDELVFTNLDAGSSSGFDPNKGYAEFLRNHRKALDFPSIRNFFLSAPRAKASLKIRPDEQMRVRFENWSVDVHNNHFPTNRNNVISDSDLTLHRISGYLSRHILSEYENGGTDTRELIERSIVNPIAESNGITWKSGPKIYLSFFPGTEMFLREFDFYPLALGIYRVQKKDMPAQFLKKTLRQRYGDKTADVWMVSHRAQISKALDFVSELPWGRSGLSQVAREFLAEFGIKE</sequence>
<organism evidence="9">
    <name type="scientific">Yacaaba virus</name>
    <dbReference type="NCBI Taxonomy" id="1819307"/>
    <lineage>
        <taxon>Viruses</taxon>
        <taxon>Riboviria</taxon>
        <taxon>Orthornavirae</taxon>
        <taxon>Negarnaviricota</taxon>
        <taxon>Polyploviricotina</taxon>
        <taxon>Bunyaviricetes</taxon>
        <taxon>Elliovirales</taxon>
        <taxon>Peribunyaviridae</taxon>
        <taxon>Orthobunyavirus</taxon>
        <taxon>Orthobunyavirus yacaabaense</taxon>
    </lineage>
</organism>
<dbReference type="Gene3D" id="1.10.472.180">
    <property type="entry name" value="Bunyavirus nucleocapsid (N) protein, C-terminal domain"/>
    <property type="match status" value="1"/>
</dbReference>
<reference evidence="9" key="1">
    <citation type="journal article" date="2016" name="Virol Rep">
        <title>Newly characterized arboviruses of northern Australia.</title>
        <authorList>
            <person name="Huang B."/>
            <person name="Allcock R."/>
            <person name="Warrilow D."/>
        </authorList>
    </citation>
    <scope>NUCLEOTIDE SEQUENCE</scope>
    <source>
        <strain evidence="9">NB6028</strain>
    </source>
</reference>
<dbReference type="InterPro" id="IPR043011">
    <property type="entry name" value="Bunya_nucleocap_C"/>
</dbReference>
<evidence type="ECO:0000256" key="2">
    <source>
        <dbReference type="ARBA" id="ARBA00006516"/>
    </source>
</evidence>
<evidence type="ECO:0000313" key="9">
    <source>
        <dbReference type="EMBL" id="AMR73400.1"/>
    </source>
</evidence>
<evidence type="ECO:0000256" key="7">
    <source>
        <dbReference type="ARBA" id="ARBA00023274"/>
    </source>
</evidence>
<dbReference type="GO" id="GO:1990904">
    <property type="term" value="C:ribonucleoprotein complex"/>
    <property type="evidence" value="ECO:0007669"/>
    <property type="project" value="UniProtKB-KW"/>
</dbReference>
<accession>A0A142J8G1</accession>
<evidence type="ECO:0000256" key="3">
    <source>
        <dbReference type="ARBA" id="ARBA00014389"/>
    </source>
</evidence>
<protein>
    <recommendedName>
        <fullName evidence="3">Nucleoprotein</fullName>
    </recommendedName>
    <alternativeName>
        <fullName evidence="8">Nucleocapsid protein</fullName>
    </alternativeName>
</protein>
<comment type="similarity">
    <text evidence="2">Belongs to the orthobunyavirus nucleocapsid protein family.</text>
</comment>
<dbReference type="GO" id="GO:0019013">
    <property type="term" value="C:viral nucleocapsid"/>
    <property type="evidence" value="ECO:0007669"/>
    <property type="project" value="UniProtKB-KW"/>
</dbReference>
<keyword evidence="4" id="KW-0946">Virion</keyword>
<evidence type="ECO:0000256" key="5">
    <source>
        <dbReference type="ARBA" id="ARBA00022884"/>
    </source>
</evidence>
<dbReference type="InterPro" id="IPR043012">
    <property type="entry name" value="Bunya_nucleocap_N"/>
</dbReference>
<evidence type="ECO:0000256" key="6">
    <source>
        <dbReference type="ARBA" id="ARBA00023086"/>
    </source>
</evidence>
<name>A0A142J8G1_9VIRU</name>
<dbReference type="PIRSF" id="PIRSF003947">
    <property type="entry name" value="N_OrthobunV"/>
    <property type="match status" value="1"/>
</dbReference>
<keyword evidence="6 9" id="KW-0543">Viral nucleoprotein</keyword>
<proteinExistence type="inferred from homology"/>
<evidence type="ECO:0000256" key="1">
    <source>
        <dbReference type="ARBA" id="ARBA00004328"/>
    </source>
</evidence>
<dbReference type="EMBL" id="KT820210">
    <property type="protein sequence ID" value="AMR73400.1"/>
    <property type="molecule type" value="Viral_cRNA"/>
</dbReference>
<evidence type="ECO:0000256" key="8">
    <source>
        <dbReference type="ARBA" id="ARBA00033344"/>
    </source>
</evidence>
<dbReference type="GO" id="GO:0003723">
    <property type="term" value="F:RNA binding"/>
    <property type="evidence" value="ECO:0007669"/>
    <property type="project" value="UniProtKB-KW"/>
</dbReference>
<keyword evidence="5" id="KW-0694">RNA-binding</keyword>